<dbReference type="EC" id="2.4.1.-" evidence="12"/>
<name>A0A2T0FN09_9ASCO</name>
<keyword evidence="4 12" id="KW-0328">Glycosyltransferase</keyword>
<proteinExistence type="inferred from homology"/>
<comment type="function">
    <text evidence="10">Mannosyltransferase that operates in the biosynthetic pathway of dolichol-linked oligosaccharides, the glycan precursors employed in protein asparagine (N)-glycosylation. The assembly of dolichol-linked oligosaccharides begins on the cytosolic side of the endoplasmic reticulum membrane and finishes in its lumen. The sequential addition of sugars to dolichol pyrophosphate produces dolichol-linked oligosaccharides containing fourteen sugars, including two GlcNAcs, nine mannoses and three glucoses. Once assembled, the oligosaccharide is transferred from the lipid to nascent proteins by oligosaccharyltransferases. In the lumen of the endoplasmic reticulum, adds the eighth mannose residue in an alpha-1,6 linkage onto Man(7)GlcNAc(2)-PP-dolichol to produce Man(8)GlcNAc(2)-PP-dolichol.</text>
</comment>
<evidence type="ECO:0000256" key="3">
    <source>
        <dbReference type="ARBA" id="ARBA00007063"/>
    </source>
</evidence>
<feature type="transmembrane region" description="Helical" evidence="12">
    <location>
        <begin position="92"/>
        <end position="109"/>
    </location>
</feature>
<feature type="transmembrane region" description="Helical" evidence="12">
    <location>
        <begin position="345"/>
        <end position="367"/>
    </location>
</feature>
<keyword evidence="5 13" id="KW-0808">Transferase</keyword>
<evidence type="ECO:0000256" key="8">
    <source>
        <dbReference type="ARBA" id="ARBA00022989"/>
    </source>
</evidence>
<evidence type="ECO:0000256" key="9">
    <source>
        <dbReference type="ARBA" id="ARBA00023136"/>
    </source>
</evidence>
<evidence type="ECO:0000256" key="7">
    <source>
        <dbReference type="ARBA" id="ARBA00022824"/>
    </source>
</evidence>
<comment type="caution">
    <text evidence="13">The sequence shown here is derived from an EMBL/GenBank/DDBJ whole genome shotgun (WGS) entry which is preliminary data.</text>
</comment>
<dbReference type="GO" id="GO:0006487">
    <property type="term" value="P:protein N-linked glycosylation"/>
    <property type="evidence" value="ECO:0007669"/>
    <property type="project" value="TreeGrafter"/>
</dbReference>
<evidence type="ECO:0000256" key="12">
    <source>
        <dbReference type="RuleBase" id="RU363075"/>
    </source>
</evidence>
<dbReference type="EMBL" id="NDIQ01000022">
    <property type="protein sequence ID" value="PRT56360.1"/>
    <property type="molecule type" value="Genomic_DNA"/>
</dbReference>
<evidence type="ECO:0000256" key="10">
    <source>
        <dbReference type="ARBA" id="ARBA00044721"/>
    </source>
</evidence>
<feature type="transmembrane region" description="Helical" evidence="12">
    <location>
        <begin position="130"/>
        <end position="150"/>
    </location>
</feature>
<keyword evidence="7 12" id="KW-0256">Endoplasmic reticulum</keyword>
<dbReference type="RefSeq" id="XP_024666305.1">
    <property type="nucleotide sequence ID" value="XM_024810537.1"/>
</dbReference>
<reference evidence="13 14" key="1">
    <citation type="submission" date="2017-04" db="EMBL/GenBank/DDBJ databases">
        <title>Genome sequencing of [Candida] sorbophila.</title>
        <authorList>
            <person name="Ahn J.O."/>
        </authorList>
    </citation>
    <scope>NUCLEOTIDE SEQUENCE [LARGE SCALE GENOMIC DNA]</scope>
    <source>
        <strain evidence="13 14">DS02</strain>
    </source>
</reference>
<feature type="transmembrane region" description="Helical" evidence="12">
    <location>
        <begin position="170"/>
        <end position="201"/>
    </location>
</feature>
<dbReference type="UniPathway" id="UPA00378"/>
<dbReference type="PANTHER" id="PTHR22760">
    <property type="entry name" value="GLYCOSYLTRANSFERASE"/>
    <property type="match status" value="1"/>
</dbReference>
<evidence type="ECO:0000256" key="4">
    <source>
        <dbReference type="ARBA" id="ARBA00022676"/>
    </source>
</evidence>
<organism evidence="13 14">
    <name type="scientific">Wickerhamiella sorbophila</name>
    <dbReference type="NCBI Taxonomy" id="45607"/>
    <lineage>
        <taxon>Eukaryota</taxon>
        <taxon>Fungi</taxon>
        <taxon>Dikarya</taxon>
        <taxon>Ascomycota</taxon>
        <taxon>Saccharomycotina</taxon>
        <taxon>Dipodascomycetes</taxon>
        <taxon>Dipodascales</taxon>
        <taxon>Trichomonascaceae</taxon>
        <taxon>Wickerhamiella</taxon>
    </lineage>
</organism>
<keyword evidence="9 12" id="KW-0472">Membrane</keyword>
<accession>A0A2T0FN09</accession>
<keyword evidence="14" id="KW-1185">Reference proteome</keyword>
<evidence type="ECO:0000256" key="1">
    <source>
        <dbReference type="ARBA" id="ARBA00004477"/>
    </source>
</evidence>
<dbReference type="STRING" id="45607.A0A2T0FN09"/>
<feature type="transmembrane region" description="Helical" evidence="12">
    <location>
        <begin position="213"/>
        <end position="233"/>
    </location>
</feature>
<evidence type="ECO:0000256" key="6">
    <source>
        <dbReference type="ARBA" id="ARBA00022692"/>
    </source>
</evidence>
<evidence type="ECO:0000313" key="13">
    <source>
        <dbReference type="EMBL" id="PRT56360.1"/>
    </source>
</evidence>
<evidence type="ECO:0000256" key="2">
    <source>
        <dbReference type="ARBA" id="ARBA00004922"/>
    </source>
</evidence>
<keyword evidence="6 12" id="KW-0812">Transmembrane</keyword>
<feature type="transmembrane region" description="Helical" evidence="12">
    <location>
        <begin position="280"/>
        <end position="306"/>
    </location>
</feature>
<dbReference type="InterPro" id="IPR005599">
    <property type="entry name" value="GPI_mannosylTrfase"/>
</dbReference>
<dbReference type="GO" id="GO:0052917">
    <property type="term" value="F:dol-P-Man:Man(7)GlcNAc(2)-PP-Dol alpha-1,6-mannosyltransferase activity"/>
    <property type="evidence" value="ECO:0007669"/>
    <property type="project" value="UniProtKB-EC"/>
</dbReference>
<evidence type="ECO:0000256" key="5">
    <source>
        <dbReference type="ARBA" id="ARBA00022679"/>
    </source>
</evidence>
<dbReference type="Pfam" id="PF03901">
    <property type="entry name" value="Glyco_transf_22"/>
    <property type="match status" value="1"/>
</dbReference>
<dbReference type="Proteomes" id="UP000238350">
    <property type="component" value="Unassembled WGS sequence"/>
</dbReference>
<evidence type="ECO:0000313" key="14">
    <source>
        <dbReference type="Proteomes" id="UP000238350"/>
    </source>
</evidence>
<dbReference type="GeneID" id="36517728"/>
<sequence>MRTADMVIDGLLAATLLAAIVYYAVLAPYTKVEESFNIQAIHDLLFYGFDVSKFDHIEFPGVVPRTFIGAGVLATITKIYHAVWPSATKFELLRFARLALGIINGFALLRLRISIARIYGPLRGKAVSRWFVLFCLGEFHLLFYASRTLPNMLAMPLVVFGYAQALEGEYSQALACFGFCAAVFRLELVLLAASFALLYLITGRLTFGQTLKVAMMSGGAGILLSVAVDSFFWQHWPTWPELEGLLFNVVQGKSALWGVEPFGNYFLVHLPNIMGNPIPLFLGMVALSTSPVPMRSAAYASLLYVLIYSLQPHKEWRFIIYVVPLFTILGARGADYLYYRQRRNLSGKFVAIVALLSAASNIAVSVIKARSSAENYPGGRALETWHNLYGEKSATSKVVHLDVASCMTGVTRFGQVWPLTIYDKTEDTKQLEQAWSSFDYYIGTASLNELPGNWKQIAVVQAFDHVDKSAVSNLIAKILADPKTAMGKGLELIKPGGILGQEIDKFWSDFIVTEDKVYIYEKLTE</sequence>
<evidence type="ECO:0000256" key="11">
    <source>
        <dbReference type="ARBA" id="ARBA00048899"/>
    </source>
</evidence>
<protein>
    <recommendedName>
        <fullName evidence="12">Mannosyltransferase</fullName>
        <ecNumber evidence="12">2.4.1.-</ecNumber>
    </recommendedName>
</protein>
<dbReference type="GO" id="GO:0005789">
    <property type="term" value="C:endoplasmic reticulum membrane"/>
    <property type="evidence" value="ECO:0007669"/>
    <property type="project" value="UniProtKB-SubCell"/>
</dbReference>
<keyword evidence="8 12" id="KW-1133">Transmembrane helix</keyword>
<gene>
    <name evidence="13" type="ORF">B9G98_03980</name>
</gene>
<dbReference type="AlphaFoldDB" id="A0A2T0FN09"/>
<feature type="transmembrane region" description="Helical" evidence="12">
    <location>
        <begin position="318"/>
        <end position="339"/>
    </location>
</feature>
<dbReference type="PANTHER" id="PTHR22760:SF1">
    <property type="entry name" value="DOL-P-MAN:MAN(7)GLCNAC(2)-PP-DOL ALPHA-1,6-MANNOSYLTRANSFERASE"/>
    <property type="match status" value="1"/>
</dbReference>
<comment type="subcellular location">
    <subcellularLocation>
        <location evidence="1 12">Endoplasmic reticulum membrane</location>
        <topology evidence="1 12">Multi-pass membrane protein</topology>
    </subcellularLocation>
</comment>
<comment type="similarity">
    <text evidence="3 12">Belongs to the glycosyltransferase 22 family.</text>
</comment>
<dbReference type="OrthoDB" id="19039at2759"/>
<comment type="catalytic activity">
    <reaction evidence="11">
        <text>an alpha-D-Man-(1-&gt;2)-alpha-D-Man-(1-&gt;2)-alpha-D-Man-(1-&gt;3)-[alpha-D-Man-(1-&gt;2)-alpha-D-Man-(1-&gt;3)-alpha-D-Man-(1-&gt;6)]-beta-D-Man-(1-&gt;4)-beta-D-GlcNAc-(1-&gt;4)-alpha-D-GlcNAc-diphospho-di-trans,poly-cis-dolichol + a di-trans,poly-cis-dolichyl beta-D-mannosyl phosphate = an alpha-D-Man-(1-&gt;2)-alpha-D-Man-(1-&gt;2)-alpha-D-Man-(1-&gt;3)-[alpha-D-Man-(1-&gt;2)-alpha-D-Man-(1-&gt;3)-[alpha-D-Man-(1-&gt;6)]-alpha-D-Man-(1-&gt;6)]-beta-D-Man-(1-&gt;4)-beta-D-GlcNAc-(1-&gt;4)-alpha-D-GlcNAc-diphospho-di-trans,poly-cis-dolichol + a di-trans,poly-cis-dolichyl phosphate + H(+)</text>
        <dbReference type="Rhea" id="RHEA:29535"/>
        <dbReference type="Rhea" id="RHEA-COMP:19498"/>
        <dbReference type="Rhea" id="RHEA-COMP:19501"/>
        <dbReference type="Rhea" id="RHEA-COMP:19518"/>
        <dbReference type="Rhea" id="RHEA-COMP:19519"/>
        <dbReference type="ChEBI" id="CHEBI:15378"/>
        <dbReference type="ChEBI" id="CHEBI:57683"/>
        <dbReference type="ChEBI" id="CHEBI:58211"/>
        <dbReference type="ChEBI" id="CHEBI:132517"/>
        <dbReference type="ChEBI" id="CHEBI:132519"/>
        <dbReference type="EC" id="2.4.1.260"/>
    </reaction>
    <physiologicalReaction direction="left-to-right" evidence="11">
        <dbReference type="Rhea" id="RHEA:29536"/>
    </physiologicalReaction>
</comment>
<comment type="pathway">
    <text evidence="2">Protein modification; protein glycosylation.</text>
</comment>
<feature type="transmembrane region" description="Helical" evidence="12">
    <location>
        <begin position="7"/>
        <end position="25"/>
    </location>
</feature>